<dbReference type="RefSeq" id="WP_136723899.1">
    <property type="nucleotide sequence ID" value="NZ_SUMC01000010.1"/>
</dbReference>
<gene>
    <name evidence="2" type="ORF">FCI23_13965</name>
</gene>
<evidence type="ECO:0000313" key="2">
    <source>
        <dbReference type="EMBL" id="TKA11054.1"/>
    </source>
</evidence>
<name>A0A4U0SMB6_9ACTN</name>
<sequence length="238" mass="26258">MVRLFHNSAPGRQQELVLREWEVLRDRLRRAASARVADAADIVRTAELLPGQGDGAARRDYVWALDAYQAAGKLLDEAADLPDLAAVVVLAERAVERLEMARARCEGRRMPAQLVRCFYNPLHGAARPVPVCTKRRRRPGPRQAAADRRPACEACRNAILAGQLPDVLPALLPVQEAKRRTVRVLVPYYSVPQQWSLWAATACGAYDEESPGLVLSGEHRRRASGREAVTGSSRGAVR</sequence>
<evidence type="ECO:0000313" key="3">
    <source>
        <dbReference type="Proteomes" id="UP000305778"/>
    </source>
</evidence>
<protein>
    <submittedName>
        <fullName evidence="2">Uncharacterized protein</fullName>
    </submittedName>
</protein>
<dbReference type="AlphaFoldDB" id="A0A4U0SMB6"/>
<dbReference type="OrthoDB" id="3867729at2"/>
<reference evidence="2 3" key="1">
    <citation type="submission" date="2019-04" db="EMBL/GenBank/DDBJ databases">
        <title>Streptomyces oryziradicis sp. nov., a novel actinomycete isolated from rhizosphere soil of rice (Oryza sativa L.).</title>
        <authorList>
            <person name="Li C."/>
        </authorList>
    </citation>
    <scope>NUCLEOTIDE SEQUENCE [LARGE SCALE GENOMIC DNA]</scope>
    <source>
        <strain evidence="2 3">NEAU-C40</strain>
    </source>
</reference>
<keyword evidence="3" id="KW-1185">Reference proteome</keyword>
<evidence type="ECO:0000256" key="1">
    <source>
        <dbReference type="SAM" id="MobiDB-lite"/>
    </source>
</evidence>
<dbReference type="Proteomes" id="UP000305778">
    <property type="component" value="Unassembled WGS sequence"/>
</dbReference>
<dbReference type="EMBL" id="SUMC01000010">
    <property type="protein sequence ID" value="TKA11054.1"/>
    <property type="molecule type" value="Genomic_DNA"/>
</dbReference>
<proteinExistence type="predicted"/>
<accession>A0A4U0SMB6</accession>
<comment type="caution">
    <text evidence="2">The sequence shown here is derived from an EMBL/GenBank/DDBJ whole genome shotgun (WGS) entry which is preliminary data.</text>
</comment>
<feature type="region of interest" description="Disordered" evidence="1">
    <location>
        <begin position="217"/>
        <end position="238"/>
    </location>
</feature>
<organism evidence="2 3">
    <name type="scientific">Actinacidiphila oryziradicis</name>
    <dbReference type="NCBI Taxonomy" id="2571141"/>
    <lineage>
        <taxon>Bacteria</taxon>
        <taxon>Bacillati</taxon>
        <taxon>Actinomycetota</taxon>
        <taxon>Actinomycetes</taxon>
        <taxon>Kitasatosporales</taxon>
        <taxon>Streptomycetaceae</taxon>
        <taxon>Actinacidiphila</taxon>
    </lineage>
</organism>